<evidence type="ECO:0000256" key="2">
    <source>
        <dbReference type="ARBA" id="ARBA00022525"/>
    </source>
</evidence>
<sequence>MGSILAPLILTAGLVFVVAGSIERIHKFEGDDCPLKAGGTGICRKTIECINGLTILKKERHCEFDGSSPVVCCPKAEFTVQAGRLTKEKCGEVPPQRKPTLADHVVGRTSKANVGDFPFIGLLMYDSAELRCGASLISSKFLLTATHCFRFKPVAVRMGTNLVTDPDADTYTIEKTHRHSDYNRYVKQDDIGLVELREEVRMNANVEPICLHTALVDLPPSTNLTVIGWGIKNIDRQEQSDDLLCGTVHPVQRSTCQAQYEGNKIKISEKQLCAVGEKDSKGEHTDACSGDSGGPLVIRQDDKYYLIGLVSLGAGCGSGVPGVYTRVAHYLQWISERVWNE</sequence>
<dbReference type="EMBL" id="GFDL01009807">
    <property type="protein sequence ID" value="JAV25238.1"/>
    <property type="molecule type" value="Transcribed_RNA"/>
</dbReference>
<comment type="similarity">
    <text evidence="7">Belongs to the peptidase S1 family. CLIP subfamily.</text>
</comment>
<dbReference type="InterPro" id="IPR009003">
    <property type="entry name" value="Peptidase_S1_PA"/>
</dbReference>
<dbReference type="PROSITE" id="PS00134">
    <property type="entry name" value="TRYPSIN_HIS"/>
    <property type="match status" value="1"/>
</dbReference>
<dbReference type="Gene3D" id="2.40.10.10">
    <property type="entry name" value="Trypsin-like serine proteases"/>
    <property type="match status" value="1"/>
</dbReference>
<feature type="chain" id="PRO_5013270161" evidence="9">
    <location>
        <begin position="20"/>
        <end position="341"/>
    </location>
</feature>
<dbReference type="InterPro" id="IPR043504">
    <property type="entry name" value="Peptidase_S1_PA_chymotrypsin"/>
</dbReference>
<dbReference type="AlphaFoldDB" id="A0A1Q3FCL9"/>
<evidence type="ECO:0000256" key="3">
    <source>
        <dbReference type="ARBA" id="ARBA00022670"/>
    </source>
</evidence>
<evidence type="ECO:0000256" key="5">
    <source>
        <dbReference type="ARBA" id="ARBA00022825"/>
    </source>
</evidence>
<dbReference type="FunFam" id="2.40.10.10:FF:000002">
    <property type="entry name" value="Transmembrane protease serine"/>
    <property type="match status" value="1"/>
</dbReference>
<evidence type="ECO:0000256" key="9">
    <source>
        <dbReference type="SAM" id="SignalP"/>
    </source>
</evidence>
<dbReference type="InterPro" id="IPR001314">
    <property type="entry name" value="Peptidase_S1A"/>
</dbReference>
<keyword evidence="3 8" id="KW-0645">Protease</keyword>
<evidence type="ECO:0000256" key="1">
    <source>
        <dbReference type="ARBA" id="ARBA00004613"/>
    </source>
</evidence>
<evidence type="ECO:0000259" key="10">
    <source>
        <dbReference type="PROSITE" id="PS50240"/>
    </source>
</evidence>
<feature type="signal peptide" evidence="9">
    <location>
        <begin position="1"/>
        <end position="19"/>
    </location>
</feature>
<comment type="subcellular location">
    <subcellularLocation>
        <location evidence="1">Secreted</location>
    </subcellularLocation>
</comment>
<keyword evidence="5 8" id="KW-0720">Serine protease</keyword>
<dbReference type="InterPro" id="IPR001254">
    <property type="entry name" value="Trypsin_dom"/>
</dbReference>
<organism evidence="11">
    <name type="scientific">Culex tarsalis</name>
    <name type="common">Encephalitis mosquito</name>
    <dbReference type="NCBI Taxonomy" id="7177"/>
    <lineage>
        <taxon>Eukaryota</taxon>
        <taxon>Metazoa</taxon>
        <taxon>Ecdysozoa</taxon>
        <taxon>Arthropoda</taxon>
        <taxon>Hexapoda</taxon>
        <taxon>Insecta</taxon>
        <taxon>Pterygota</taxon>
        <taxon>Neoptera</taxon>
        <taxon>Endopterygota</taxon>
        <taxon>Diptera</taxon>
        <taxon>Nematocera</taxon>
        <taxon>Culicoidea</taxon>
        <taxon>Culicidae</taxon>
        <taxon>Culicinae</taxon>
        <taxon>Culicini</taxon>
        <taxon>Culex</taxon>
        <taxon>Culex</taxon>
    </lineage>
</organism>
<dbReference type="InterPro" id="IPR050127">
    <property type="entry name" value="Serine_Proteases_S1"/>
</dbReference>
<keyword evidence="6" id="KW-1015">Disulfide bond</keyword>
<dbReference type="GO" id="GO:0006508">
    <property type="term" value="P:proteolysis"/>
    <property type="evidence" value="ECO:0007669"/>
    <property type="project" value="UniProtKB-KW"/>
</dbReference>
<evidence type="ECO:0000256" key="6">
    <source>
        <dbReference type="ARBA" id="ARBA00023157"/>
    </source>
</evidence>
<dbReference type="InterPro" id="IPR033116">
    <property type="entry name" value="TRYPSIN_SER"/>
</dbReference>
<keyword evidence="9" id="KW-0732">Signal</keyword>
<dbReference type="PROSITE" id="PS00135">
    <property type="entry name" value="TRYPSIN_SER"/>
    <property type="match status" value="1"/>
</dbReference>
<dbReference type="GO" id="GO:0004252">
    <property type="term" value="F:serine-type endopeptidase activity"/>
    <property type="evidence" value="ECO:0007669"/>
    <property type="project" value="InterPro"/>
</dbReference>
<dbReference type="Pfam" id="PF00089">
    <property type="entry name" value="Trypsin"/>
    <property type="match status" value="1"/>
</dbReference>
<evidence type="ECO:0000256" key="4">
    <source>
        <dbReference type="ARBA" id="ARBA00022801"/>
    </source>
</evidence>
<dbReference type="GO" id="GO:0005615">
    <property type="term" value="C:extracellular space"/>
    <property type="evidence" value="ECO:0007669"/>
    <property type="project" value="TreeGrafter"/>
</dbReference>
<evidence type="ECO:0000313" key="11">
    <source>
        <dbReference type="EMBL" id="JAV25238.1"/>
    </source>
</evidence>
<dbReference type="CDD" id="cd00190">
    <property type="entry name" value="Tryp_SPc"/>
    <property type="match status" value="1"/>
</dbReference>
<dbReference type="PROSITE" id="PS50240">
    <property type="entry name" value="TRYPSIN_DOM"/>
    <property type="match status" value="1"/>
</dbReference>
<feature type="domain" description="Peptidase S1" evidence="10">
    <location>
        <begin position="105"/>
        <end position="339"/>
    </location>
</feature>
<accession>A0A1Q3FCL9</accession>
<name>A0A1Q3FCL9_CULTA</name>
<keyword evidence="2" id="KW-0964">Secreted</keyword>
<dbReference type="SMART" id="SM00020">
    <property type="entry name" value="Tryp_SPc"/>
    <property type="match status" value="1"/>
</dbReference>
<dbReference type="PANTHER" id="PTHR24264:SF65">
    <property type="entry name" value="SRCR DOMAIN-CONTAINING PROTEIN"/>
    <property type="match status" value="1"/>
</dbReference>
<dbReference type="InterPro" id="IPR018114">
    <property type="entry name" value="TRYPSIN_HIS"/>
</dbReference>
<evidence type="ECO:0000256" key="8">
    <source>
        <dbReference type="RuleBase" id="RU363034"/>
    </source>
</evidence>
<evidence type="ECO:0000256" key="7">
    <source>
        <dbReference type="ARBA" id="ARBA00024195"/>
    </source>
</evidence>
<protein>
    <submittedName>
        <fullName evidence="11">Putative trypsin-like serine protease</fullName>
    </submittedName>
</protein>
<dbReference type="PANTHER" id="PTHR24264">
    <property type="entry name" value="TRYPSIN-RELATED"/>
    <property type="match status" value="1"/>
</dbReference>
<proteinExistence type="inferred from homology"/>
<dbReference type="PRINTS" id="PR00722">
    <property type="entry name" value="CHYMOTRYPSIN"/>
</dbReference>
<keyword evidence="4 8" id="KW-0378">Hydrolase</keyword>
<reference evidence="11" key="1">
    <citation type="submission" date="2017-01" db="EMBL/GenBank/DDBJ databases">
        <title>A deep insight into the sialotranscriptome of adult male and female Cluex tarsalis mosquitoes.</title>
        <authorList>
            <person name="Ribeiro J.M."/>
            <person name="Moreira F."/>
            <person name="Bernard K.A."/>
            <person name="Calvo E."/>
        </authorList>
    </citation>
    <scope>NUCLEOTIDE SEQUENCE</scope>
    <source>
        <strain evidence="11">Kern County</strain>
        <tissue evidence="11">Salivary glands</tissue>
    </source>
</reference>
<dbReference type="SUPFAM" id="SSF50494">
    <property type="entry name" value="Trypsin-like serine proteases"/>
    <property type="match status" value="1"/>
</dbReference>